<organism evidence="3 4">
    <name type="scientific">Pontibacter qinzhouensis</name>
    <dbReference type="NCBI Taxonomy" id="2603253"/>
    <lineage>
        <taxon>Bacteria</taxon>
        <taxon>Pseudomonadati</taxon>
        <taxon>Bacteroidota</taxon>
        <taxon>Cytophagia</taxon>
        <taxon>Cytophagales</taxon>
        <taxon>Hymenobacteraceae</taxon>
        <taxon>Pontibacter</taxon>
    </lineage>
</organism>
<protein>
    <submittedName>
        <fullName evidence="3">PorT family protein</fullName>
    </submittedName>
</protein>
<evidence type="ECO:0000313" key="3">
    <source>
        <dbReference type="EMBL" id="TXK33819.1"/>
    </source>
</evidence>
<name>A0A5C8J8N4_9BACT</name>
<dbReference type="Pfam" id="PF13568">
    <property type="entry name" value="OMP_b-brl_2"/>
    <property type="match status" value="1"/>
</dbReference>
<feature type="chain" id="PRO_5022864637" evidence="1">
    <location>
        <begin position="22"/>
        <end position="202"/>
    </location>
</feature>
<keyword evidence="4" id="KW-1185">Reference proteome</keyword>
<sequence>MKKILLSVLVGLAFVTANAQAQSSPFTLGIKGGVSSTKVMFNDVQGTSEYRNPENITGYHAGAFARLQIAGFFVQPEALLASSGGKIQVFDNQVTTPTGSTQEFRFTRLDVPIMVGYNLFNFLRVQAGPVASIMMSAKQEGKTIDDYMNESDWGIQGGVGIDISRLTLDLRYETIKRQYTESLNRYDMRNQQFIVSVGYKLL</sequence>
<proteinExistence type="predicted"/>
<dbReference type="AlphaFoldDB" id="A0A5C8J8N4"/>
<gene>
    <name evidence="3" type="ORF">FVR03_18425</name>
</gene>
<evidence type="ECO:0000256" key="1">
    <source>
        <dbReference type="SAM" id="SignalP"/>
    </source>
</evidence>
<dbReference type="InterPro" id="IPR011250">
    <property type="entry name" value="OMP/PagP_B-barrel"/>
</dbReference>
<accession>A0A5C8J8N4</accession>
<dbReference type="OrthoDB" id="1001536at2"/>
<dbReference type="EMBL" id="VRTY01000086">
    <property type="protein sequence ID" value="TXK33819.1"/>
    <property type="molecule type" value="Genomic_DNA"/>
</dbReference>
<feature type="domain" description="Outer membrane protein beta-barrel" evidence="2">
    <location>
        <begin position="20"/>
        <end position="173"/>
    </location>
</feature>
<dbReference type="SUPFAM" id="SSF56925">
    <property type="entry name" value="OMPA-like"/>
    <property type="match status" value="1"/>
</dbReference>
<dbReference type="Proteomes" id="UP000321926">
    <property type="component" value="Unassembled WGS sequence"/>
</dbReference>
<evidence type="ECO:0000259" key="2">
    <source>
        <dbReference type="Pfam" id="PF13568"/>
    </source>
</evidence>
<dbReference type="InterPro" id="IPR025665">
    <property type="entry name" value="Beta-barrel_OMP_2"/>
</dbReference>
<keyword evidence="1" id="KW-0732">Signal</keyword>
<dbReference type="RefSeq" id="WP_147923243.1">
    <property type="nucleotide sequence ID" value="NZ_VRTY01000086.1"/>
</dbReference>
<feature type="signal peptide" evidence="1">
    <location>
        <begin position="1"/>
        <end position="21"/>
    </location>
</feature>
<comment type="caution">
    <text evidence="3">The sequence shown here is derived from an EMBL/GenBank/DDBJ whole genome shotgun (WGS) entry which is preliminary data.</text>
</comment>
<evidence type="ECO:0000313" key="4">
    <source>
        <dbReference type="Proteomes" id="UP000321926"/>
    </source>
</evidence>
<reference evidence="3 4" key="1">
    <citation type="submission" date="2019-08" db="EMBL/GenBank/DDBJ databases">
        <authorList>
            <person name="Shi S."/>
        </authorList>
    </citation>
    <scope>NUCLEOTIDE SEQUENCE [LARGE SCALE GENOMIC DNA]</scope>
    <source>
        <strain evidence="3 4">GY10130</strain>
    </source>
</reference>